<evidence type="ECO:0000256" key="1">
    <source>
        <dbReference type="PROSITE-ProRule" id="PRU00464"/>
    </source>
</evidence>
<evidence type="ECO:0000313" key="3">
    <source>
        <dbReference type="EMBL" id="SFL51126.1"/>
    </source>
</evidence>
<reference evidence="3 4" key="1">
    <citation type="submission" date="2016-10" db="EMBL/GenBank/DDBJ databases">
        <authorList>
            <person name="Varghese N."/>
            <person name="Submissions S."/>
        </authorList>
    </citation>
    <scope>NUCLEOTIDE SEQUENCE [LARGE SCALE GENOMIC DNA]</scope>
    <source>
        <strain evidence="3 4">DSM 1741</strain>
    </source>
</reference>
<dbReference type="Pfam" id="PF01230">
    <property type="entry name" value="HIT"/>
    <property type="match status" value="1"/>
</dbReference>
<organism evidence="3 4">
    <name type="scientific">Desulfomicrobium norvegicum (strain DSM 1741 / NCIMB 8310)</name>
    <name type="common">Desulfovibrio baculatus (strain Norway 4)</name>
    <name type="synonym">Desulfovibrio desulfuricans (strain Norway 4)</name>
    <dbReference type="NCBI Taxonomy" id="52561"/>
    <lineage>
        <taxon>Bacteria</taxon>
        <taxon>Pseudomonadati</taxon>
        <taxon>Thermodesulfobacteriota</taxon>
        <taxon>Desulfovibrionia</taxon>
        <taxon>Desulfovibrionales</taxon>
        <taxon>Desulfomicrobiaceae</taxon>
        <taxon>Desulfomicrobium</taxon>
    </lineage>
</organism>
<dbReference type="PROSITE" id="PS51084">
    <property type="entry name" value="HIT_2"/>
    <property type="match status" value="1"/>
</dbReference>
<proteinExistence type="predicted"/>
<dbReference type="InterPro" id="IPR011146">
    <property type="entry name" value="HIT-like"/>
</dbReference>
<dbReference type="GO" id="GO:0016787">
    <property type="term" value="F:hydrolase activity"/>
    <property type="evidence" value="ECO:0007669"/>
    <property type="project" value="UniProtKB-KW"/>
</dbReference>
<feature type="domain" description="HIT" evidence="2">
    <location>
        <begin position="36"/>
        <end position="104"/>
    </location>
</feature>
<evidence type="ECO:0000313" key="4">
    <source>
        <dbReference type="Proteomes" id="UP000199581"/>
    </source>
</evidence>
<gene>
    <name evidence="3" type="ORF">SAMN05421830_10348</name>
</gene>
<keyword evidence="4" id="KW-1185">Reference proteome</keyword>
<dbReference type="Gene3D" id="3.30.428.10">
    <property type="entry name" value="HIT-like"/>
    <property type="match status" value="1"/>
</dbReference>
<comment type="caution">
    <text evidence="1">Lacks conserved residue(s) required for the propagation of feature annotation.</text>
</comment>
<dbReference type="Proteomes" id="UP000199581">
    <property type="component" value="Unassembled WGS sequence"/>
</dbReference>
<name>A0A8G2C1H5_DESNO</name>
<dbReference type="RefSeq" id="WP_092190333.1">
    <property type="nucleotide sequence ID" value="NZ_FOTO01000003.1"/>
</dbReference>
<dbReference type="AlphaFoldDB" id="A0A8G2C1H5"/>
<comment type="caution">
    <text evidence="3">The sequence shown here is derived from an EMBL/GenBank/DDBJ whole genome shotgun (WGS) entry which is preliminary data.</text>
</comment>
<evidence type="ECO:0000259" key="2">
    <source>
        <dbReference type="PROSITE" id="PS51084"/>
    </source>
</evidence>
<sequence length="139" mass="15465">MNHFTLHPTLAADCHVLGSWRDIRLLLHRDAQVRWLILVPETSAGDWHELPGGLRDRLVAASSALSAMLRSDFTCDKVNVAAIGNLVPQFHFHVIGRWRSDPYWPGVVWGRVVPGCVYTDGEIGRVKERALECLQGSGA</sequence>
<keyword evidence="3" id="KW-0378">Hydrolase</keyword>
<protein>
    <submittedName>
        <fullName evidence="3">Diadenosine tetraphosphate (Ap4A) hydrolase</fullName>
    </submittedName>
</protein>
<dbReference type="EMBL" id="FOTO01000003">
    <property type="protein sequence ID" value="SFL51126.1"/>
    <property type="molecule type" value="Genomic_DNA"/>
</dbReference>
<dbReference type="SUPFAM" id="SSF54197">
    <property type="entry name" value="HIT-like"/>
    <property type="match status" value="1"/>
</dbReference>
<accession>A0A8G2C1H5</accession>
<dbReference type="OrthoDB" id="9784774at2"/>
<dbReference type="InterPro" id="IPR036265">
    <property type="entry name" value="HIT-like_sf"/>
</dbReference>